<gene>
    <name evidence="1" type="ORF">TcarDRAFT_2724</name>
</gene>
<keyword evidence="2" id="KW-1185">Reference proteome</keyword>
<evidence type="ECO:0000313" key="2">
    <source>
        <dbReference type="Proteomes" id="UP000005139"/>
    </source>
</evidence>
<reference evidence="1 2" key="2">
    <citation type="submission" date="2007-01" db="EMBL/GenBank/DDBJ databases">
        <title>Sequencing of the draft genome and assembly of Thermosinus carboxydivorans Nor1.</title>
        <authorList>
            <consortium name="US DOE Joint Genome Institute (JGI-PGF)"/>
            <person name="Copeland A."/>
            <person name="Lucas S."/>
            <person name="Lapidus A."/>
            <person name="Barry K."/>
            <person name="Glavina del Rio T."/>
            <person name="Dalin E."/>
            <person name="Tice H."/>
            <person name="Bruce D."/>
            <person name="Pitluck S."/>
            <person name="Richardson P."/>
        </authorList>
    </citation>
    <scope>NUCLEOTIDE SEQUENCE [LARGE SCALE GENOMIC DNA]</scope>
    <source>
        <strain evidence="1 2">Nor1</strain>
    </source>
</reference>
<evidence type="ECO:0000313" key="1">
    <source>
        <dbReference type="EMBL" id="EAX49035.1"/>
    </source>
</evidence>
<accession>A1HLS4</accession>
<dbReference type="EMBL" id="AAWL01000001">
    <property type="protein sequence ID" value="EAX49035.1"/>
    <property type="molecule type" value="Genomic_DNA"/>
</dbReference>
<dbReference type="AlphaFoldDB" id="A1HLS4"/>
<reference evidence="1 2" key="1">
    <citation type="submission" date="2007-01" db="EMBL/GenBank/DDBJ databases">
        <title>Annotation of the draft genome assembly of Thermosinus carboxydivorans Nor1.</title>
        <authorList>
            <consortium name="US DOE Joint Genome Institute (JGI-ORNL)"/>
            <person name="Larimer F."/>
            <person name="Land M."/>
            <person name="Hauser L."/>
        </authorList>
    </citation>
    <scope>NUCLEOTIDE SEQUENCE [LARGE SCALE GENOMIC DNA]</scope>
    <source>
        <strain evidence="1 2">Nor1</strain>
    </source>
</reference>
<name>A1HLS4_9FIRM</name>
<comment type="caution">
    <text evidence="1">The sequence shown here is derived from an EMBL/GenBank/DDBJ whole genome shotgun (WGS) entry which is preliminary data.</text>
</comment>
<organism evidence="1 2">
    <name type="scientific">Thermosinus carboxydivorans Nor1</name>
    <dbReference type="NCBI Taxonomy" id="401526"/>
    <lineage>
        <taxon>Bacteria</taxon>
        <taxon>Bacillati</taxon>
        <taxon>Bacillota</taxon>
        <taxon>Negativicutes</taxon>
        <taxon>Selenomonadales</taxon>
        <taxon>Sporomusaceae</taxon>
        <taxon>Thermosinus</taxon>
    </lineage>
</organism>
<sequence>MQYTASAKELVGEKSQLRRLPVRTTHRLSASARLSPAPSHRFCIIFLLTAKAQNTQNAMRATVVALEFFIWNHRGHGDNIL</sequence>
<protein>
    <submittedName>
        <fullName evidence="1">Uncharacterized protein</fullName>
    </submittedName>
</protein>
<proteinExistence type="predicted"/>
<dbReference type="Proteomes" id="UP000005139">
    <property type="component" value="Unassembled WGS sequence"/>
</dbReference>